<dbReference type="PANTHER" id="PTHR47022">
    <property type="entry name" value="BTB AND MATH DOMAIN-CONTAINING PROTEIN 36-RELATED"/>
    <property type="match status" value="1"/>
</dbReference>
<dbReference type="PROSITE" id="PS50097">
    <property type="entry name" value="BTB"/>
    <property type="match status" value="1"/>
</dbReference>
<evidence type="ECO:0000313" key="3">
    <source>
        <dbReference type="Proteomes" id="UP001328107"/>
    </source>
</evidence>
<dbReference type="CDD" id="cd18186">
    <property type="entry name" value="BTB_POZ_ZBTB_KLHL-like"/>
    <property type="match status" value="1"/>
</dbReference>
<dbReference type="SMART" id="SM00061">
    <property type="entry name" value="MATH"/>
    <property type="match status" value="1"/>
</dbReference>
<keyword evidence="3" id="KW-1185">Reference proteome</keyword>
<dbReference type="Pfam" id="PF22486">
    <property type="entry name" value="MATH_2"/>
    <property type="match status" value="1"/>
</dbReference>
<protein>
    <recommendedName>
        <fullName evidence="1">BTB domain-containing protein</fullName>
    </recommendedName>
</protein>
<organism evidence="2 3">
    <name type="scientific">Pristionchus mayeri</name>
    <dbReference type="NCBI Taxonomy" id="1317129"/>
    <lineage>
        <taxon>Eukaryota</taxon>
        <taxon>Metazoa</taxon>
        <taxon>Ecdysozoa</taxon>
        <taxon>Nematoda</taxon>
        <taxon>Chromadorea</taxon>
        <taxon>Rhabditida</taxon>
        <taxon>Rhabditina</taxon>
        <taxon>Diplogasteromorpha</taxon>
        <taxon>Diplogasteroidea</taxon>
        <taxon>Neodiplogasteridae</taxon>
        <taxon>Pristionchus</taxon>
    </lineage>
</organism>
<name>A0AAN5D3P8_9BILA</name>
<proteinExistence type="predicted"/>
<dbReference type="Pfam" id="PF00651">
    <property type="entry name" value="BTB"/>
    <property type="match status" value="1"/>
</dbReference>
<dbReference type="InterPro" id="IPR011333">
    <property type="entry name" value="SKP1/BTB/POZ_sf"/>
</dbReference>
<comment type="caution">
    <text evidence="2">The sequence shown here is derived from an EMBL/GenBank/DDBJ whole genome shotgun (WGS) entry which is preliminary data.</text>
</comment>
<dbReference type="InterPro" id="IPR008974">
    <property type="entry name" value="TRAF-like"/>
</dbReference>
<dbReference type="EMBL" id="BTRK01000005">
    <property type="protein sequence ID" value="GMR55117.1"/>
    <property type="molecule type" value="Genomic_DNA"/>
</dbReference>
<dbReference type="Proteomes" id="UP001328107">
    <property type="component" value="Unassembled WGS sequence"/>
</dbReference>
<dbReference type="AlphaFoldDB" id="A0AAN5D3P8"/>
<dbReference type="PANTHER" id="PTHR47022:SF1">
    <property type="entry name" value="BTB AND MATH DOMAIN-CONTAINING PROTEIN 36-RELATED"/>
    <property type="match status" value="1"/>
</dbReference>
<feature type="domain" description="BTB" evidence="1">
    <location>
        <begin position="144"/>
        <end position="193"/>
    </location>
</feature>
<evidence type="ECO:0000313" key="2">
    <source>
        <dbReference type="EMBL" id="GMR55117.1"/>
    </source>
</evidence>
<dbReference type="InterPro" id="IPR000210">
    <property type="entry name" value="BTB/POZ_dom"/>
</dbReference>
<dbReference type="Gene3D" id="2.60.210.10">
    <property type="entry name" value="Apoptosis, Tumor Necrosis Factor Receptor Associated Protein 2, Chain A"/>
    <property type="match status" value="1"/>
</dbReference>
<dbReference type="SUPFAM" id="SSF54695">
    <property type="entry name" value="POZ domain"/>
    <property type="match status" value="1"/>
</dbReference>
<sequence length="193" mass="22055">GSTSGIIRFKANLGKITACGVFSDEVEVRGLRWKLYLKKKKSHLGVFPVHRTYLSTPWSIDASAQFKLMNADEDNHRELELKEVFRNGHSRCGFTEFIPWKDLFDKDKGFQNDGRINIKARFTLSNIIGISPIINFTNPDESLHDVAFVLDGEKLYASKQILAIHSPVFNAMFFGNFAEREKKEIVLSDVDRE</sequence>
<accession>A0AAN5D3P8</accession>
<dbReference type="SUPFAM" id="SSF49599">
    <property type="entry name" value="TRAF domain-like"/>
    <property type="match status" value="1"/>
</dbReference>
<feature type="non-terminal residue" evidence="2">
    <location>
        <position position="193"/>
    </location>
</feature>
<dbReference type="CDD" id="cd00121">
    <property type="entry name" value="MATH"/>
    <property type="match status" value="1"/>
</dbReference>
<evidence type="ECO:0000259" key="1">
    <source>
        <dbReference type="PROSITE" id="PS50097"/>
    </source>
</evidence>
<dbReference type="InterPro" id="IPR002083">
    <property type="entry name" value="MATH/TRAF_dom"/>
</dbReference>
<dbReference type="Gene3D" id="3.30.710.10">
    <property type="entry name" value="Potassium Channel Kv1.1, Chain A"/>
    <property type="match status" value="1"/>
</dbReference>
<gene>
    <name evidence="2" type="ORF">PMAYCL1PPCAC_25312</name>
</gene>
<reference evidence="3" key="1">
    <citation type="submission" date="2022-10" db="EMBL/GenBank/DDBJ databases">
        <title>Genome assembly of Pristionchus species.</title>
        <authorList>
            <person name="Yoshida K."/>
            <person name="Sommer R.J."/>
        </authorList>
    </citation>
    <scope>NUCLEOTIDE SEQUENCE [LARGE SCALE GENOMIC DNA]</scope>
    <source>
        <strain evidence="3">RS5460</strain>
    </source>
</reference>
<feature type="non-terminal residue" evidence="2">
    <location>
        <position position="1"/>
    </location>
</feature>